<dbReference type="PANTHER" id="PTHR43247:SF1">
    <property type="entry name" value="PHOSPHOSERINE AMINOTRANSFERASE"/>
    <property type="match status" value="1"/>
</dbReference>
<dbReference type="HAMAP" id="MF_00160">
    <property type="entry name" value="SerC_aminotrans_5"/>
    <property type="match status" value="1"/>
</dbReference>
<protein>
    <recommendedName>
        <fullName evidence="11">Phosphoserine aminotransferase</fullName>
        <ecNumber evidence="11">2.6.1.52</ecNumber>
    </recommendedName>
    <alternativeName>
        <fullName evidence="11">Phosphohydroxythreonine aminotransferase</fullName>
        <shortName evidence="11">PSAT</shortName>
    </alternativeName>
</protein>
<accession>A0ABT6JSJ1</accession>
<feature type="binding site" evidence="11">
    <location>
        <position position="199"/>
    </location>
    <ligand>
        <name>pyridoxal 5'-phosphate</name>
        <dbReference type="ChEBI" id="CHEBI:597326"/>
    </ligand>
</feature>
<evidence type="ECO:0000256" key="3">
    <source>
        <dbReference type="ARBA" id="ARBA00022576"/>
    </source>
</evidence>
<feature type="binding site" evidence="11">
    <location>
        <begin position="76"/>
        <end position="77"/>
    </location>
    <ligand>
        <name>pyridoxal 5'-phosphate</name>
        <dbReference type="ChEBI" id="CHEBI:597326"/>
    </ligand>
</feature>
<comment type="subunit">
    <text evidence="11">Homodimer.</text>
</comment>
<dbReference type="PANTHER" id="PTHR43247">
    <property type="entry name" value="PHOSPHOSERINE AMINOTRANSFERASE"/>
    <property type="match status" value="1"/>
</dbReference>
<dbReference type="Pfam" id="PF00266">
    <property type="entry name" value="Aminotran_5"/>
    <property type="match status" value="1"/>
</dbReference>
<keyword evidence="3 11" id="KW-0032">Aminotransferase</keyword>
<evidence type="ECO:0000256" key="9">
    <source>
        <dbReference type="ARBA" id="ARBA00047630"/>
    </source>
</evidence>
<feature type="domain" description="Aminotransferase class V" evidence="13">
    <location>
        <begin position="5"/>
        <end position="353"/>
    </location>
</feature>
<comment type="pathway">
    <text evidence="1 11 12">Amino-acid biosynthesis; L-serine biosynthesis; L-serine from 3-phospho-D-glycerate: step 2/3.</text>
</comment>
<dbReference type="PIRSF" id="PIRSF000525">
    <property type="entry name" value="SerC"/>
    <property type="match status" value="1"/>
</dbReference>
<dbReference type="Proteomes" id="UP001156873">
    <property type="component" value="Unassembled WGS sequence"/>
</dbReference>
<comment type="function">
    <text evidence="11">Catalyzes the reversible conversion of 3-phosphohydroxypyruvate to phosphoserine and of 3-hydroxy-2-oxo-4-phosphonooxybutanoate to phosphohydroxythreonine.</text>
</comment>
<evidence type="ECO:0000256" key="2">
    <source>
        <dbReference type="ARBA" id="ARBA00006904"/>
    </source>
</evidence>
<comment type="catalytic activity">
    <reaction evidence="10 11 12">
        <text>O-phospho-L-serine + 2-oxoglutarate = 3-phosphooxypyruvate + L-glutamate</text>
        <dbReference type="Rhea" id="RHEA:14329"/>
        <dbReference type="ChEBI" id="CHEBI:16810"/>
        <dbReference type="ChEBI" id="CHEBI:18110"/>
        <dbReference type="ChEBI" id="CHEBI:29985"/>
        <dbReference type="ChEBI" id="CHEBI:57524"/>
        <dbReference type="EC" id="2.6.1.52"/>
    </reaction>
</comment>
<feature type="binding site" evidence="11">
    <location>
        <position position="151"/>
    </location>
    <ligand>
        <name>pyridoxal 5'-phosphate</name>
        <dbReference type="ChEBI" id="CHEBI:597326"/>
    </ligand>
</feature>
<feature type="binding site" evidence="11">
    <location>
        <position position="176"/>
    </location>
    <ligand>
        <name>pyridoxal 5'-phosphate</name>
        <dbReference type="ChEBI" id="CHEBI:597326"/>
    </ligand>
</feature>
<evidence type="ECO:0000256" key="5">
    <source>
        <dbReference type="ARBA" id="ARBA00022679"/>
    </source>
</evidence>
<comment type="pathway">
    <text evidence="11">Cofactor biosynthesis; pyridoxine 5'-phosphate biosynthesis; pyridoxine 5'-phosphate from D-erythrose 4-phosphate: step 3/5.</text>
</comment>
<dbReference type="InterPro" id="IPR015421">
    <property type="entry name" value="PyrdxlP-dep_Trfase_major"/>
</dbReference>
<comment type="caution">
    <text evidence="14">The sequence shown here is derived from an EMBL/GenBank/DDBJ whole genome shotgun (WGS) entry which is preliminary data.</text>
</comment>
<keyword evidence="8 11" id="KW-0718">Serine biosynthesis</keyword>
<comment type="caution">
    <text evidence="11">Lacks conserved residue(s) required for the propagation of feature annotation.</text>
</comment>
<dbReference type="RefSeq" id="WP_280577949.1">
    <property type="nucleotide sequence ID" value="NZ_JARXRO010000014.1"/>
</dbReference>
<evidence type="ECO:0000256" key="8">
    <source>
        <dbReference type="ARBA" id="ARBA00023299"/>
    </source>
</evidence>
<organism evidence="14 15">
    <name type="scientific">Luteimonas kalidii</name>
    <dbReference type="NCBI Taxonomy" id="3042025"/>
    <lineage>
        <taxon>Bacteria</taxon>
        <taxon>Pseudomonadati</taxon>
        <taxon>Pseudomonadota</taxon>
        <taxon>Gammaproteobacteria</taxon>
        <taxon>Lysobacterales</taxon>
        <taxon>Lysobacteraceae</taxon>
        <taxon>Luteimonas</taxon>
    </lineage>
</organism>
<dbReference type="InterPro" id="IPR015424">
    <property type="entry name" value="PyrdxlP-dep_Trfase"/>
</dbReference>
<evidence type="ECO:0000259" key="13">
    <source>
        <dbReference type="Pfam" id="PF00266"/>
    </source>
</evidence>
<dbReference type="EMBL" id="JARXRO010000014">
    <property type="protein sequence ID" value="MDH5833664.1"/>
    <property type="molecule type" value="Genomic_DNA"/>
</dbReference>
<dbReference type="Gene3D" id="3.40.640.10">
    <property type="entry name" value="Type I PLP-dependent aspartate aminotransferase-like (Major domain)"/>
    <property type="match status" value="1"/>
</dbReference>
<evidence type="ECO:0000256" key="4">
    <source>
        <dbReference type="ARBA" id="ARBA00022605"/>
    </source>
</evidence>
<keyword evidence="15" id="KW-1185">Reference proteome</keyword>
<evidence type="ECO:0000256" key="12">
    <source>
        <dbReference type="RuleBase" id="RU004505"/>
    </source>
</evidence>
<dbReference type="InterPro" id="IPR020578">
    <property type="entry name" value="Aminotrans_V_PyrdxlP_BS"/>
</dbReference>
<evidence type="ECO:0000313" key="14">
    <source>
        <dbReference type="EMBL" id="MDH5833664.1"/>
    </source>
</evidence>
<dbReference type="InterPro" id="IPR015422">
    <property type="entry name" value="PyrdxlP-dep_Trfase_small"/>
</dbReference>
<keyword evidence="5 11" id="KW-0808">Transferase</keyword>
<dbReference type="SUPFAM" id="SSF53383">
    <property type="entry name" value="PLP-dependent transferases"/>
    <property type="match status" value="1"/>
</dbReference>
<dbReference type="GO" id="GO:0004648">
    <property type="term" value="F:O-phospho-L-serine:2-oxoglutarate aminotransferase activity"/>
    <property type="evidence" value="ECO:0007669"/>
    <property type="project" value="UniProtKB-EC"/>
</dbReference>
<feature type="binding site" evidence="11">
    <location>
        <begin position="241"/>
        <end position="242"/>
    </location>
    <ligand>
        <name>pyridoxal 5'-phosphate</name>
        <dbReference type="ChEBI" id="CHEBI:597326"/>
    </ligand>
</feature>
<evidence type="ECO:0000256" key="6">
    <source>
        <dbReference type="ARBA" id="ARBA00022898"/>
    </source>
</evidence>
<keyword evidence="6 11" id="KW-0663">Pyridoxal phosphate</keyword>
<sequence length="365" mass="39827">MSRAYNFSPGPAALPEPVLRQAQADMLEWGDARASIVEISHRGSEFLQVARQAEADLRTLLAIPDDYAVLFPAGGATTQQALIALNFADAGQRVDYVVSGHWGKTALKQVPSVDVNIAASGEADGFRSIPARESWRLSDEAAYVHVTANETIHGVEYRPAWGQVPPDTGDVPLFADFSSSIASEPIDVSRYGLIYAGAQKNLGPVGISVVIVRRELLERAGQPRADIFDYRSQLANESMLNTPPTWNWYLLGLTVRWMIEEGGTAEFDRRSALKSSLLYAAIDGSGGFYRNEVDPAVRSRMNIPFFLVDPTLDAAFLDGARAAGLIGLKGHRVLGGMRASIYNAMPVEGVRALVDYMREFQTRHG</sequence>
<dbReference type="NCBIfam" id="TIGR01364">
    <property type="entry name" value="serC_1"/>
    <property type="match status" value="1"/>
</dbReference>
<evidence type="ECO:0000256" key="7">
    <source>
        <dbReference type="ARBA" id="ARBA00023096"/>
    </source>
</evidence>
<comment type="similarity">
    <text evidence="2 11">Belongs to the class-V pyridoxal-phosphate-dependent aminotransferase family. SerC subfamily.</text>
</comment>
<evidence type="ECO:0000256" key="10">
    <source>
        <dbReference type="ARBA" id="ARBA00049007"/>
    </source>
</evidence>
<keyword evidence="11" id="KW-0963">Cytoplasm</keyword>
<dbReference type="InterPro" id="IPR000192">
    <property type="entry name" value="Aminotrans_V_dom"/>
</dbReference>
<dbReference type="InterPro" id="IPR022278">
    <property type="entry name" value="Pser_aminoTfrase"/>
</dbReference>
<name>A0ABT6JSJ1_9GAMM</name>
<feature type="modified residue" description="N6-(pyridoxal phosphate)lysine" evidence="11">
    <location>
        <position position="200"/>
    </location>
</feature>
<comment type="catalytic activity">
    <reaction evidence="9 11">
        <text>4-(phosphooxy)-L-threonine + 2-oxoglutarate = (R)-3-hydroxy-2-oxo-4-phosphooxybutanoate + L-glutamate</text>
        <dbReference type="Rhea" id="RHEA:16573"/>
        <dbReference type="ChEBI" id="CHEBI:16810"/>
        <dbReference type="ChEBI" id="CHEBI:29985"/>
        <dbReference type="ChEBI" id="CHEBI:58452"/>
        <dbReference type="ChEBI" id="CHEBI:58538"/>
        <dbReference type="EC" id="2.6.1.52"/>
    </reaction>
</comment>
<gene>
    <name evidence="11 14" type="primary">serC</name>
    <name evidence="14" type="ORF">QFW81_06965</name>
</gene>
<evidence type="ECO:0000256" key="11">
    <source>
        <dbReference type="HAMAP-Rule" id="MF_00160"/>
    </source>
</evidence>
<evidence type="ECO:0000256" key="1">
    <source>
        <dbReference type="ARBA" id="ARBA00005099"/>
    </source>
</evidence>
<keyword evidence="7 11" id="KW-0664">Pyridoxine biosynthesis</keyword>
<dbReference type="EC" id="2.6.1.52" evidence="11"/>
<evidence type="ECO:0000313" key="15">
    <source>
        <dbReference type="Proteomes" id="UP001156873"/>
    </source>
</evidence>
<comment type="subcellular location">
    <subcellularLocation>
        <location evidence="11">Cytoplasm</location>
    </subcellularLocation>
</comment>
<dbReference type="PROSITE" id="PS00595">
    <property type="entry name" value="AA_TRANSFER_CLASS_5"/>
    <property type="match status" value="1"/>
</dbReference>
<feature type="binding site" evidence="11">
    <location>
        <position position="42"/>
    </location>
    <ligand>
        <name>L-glutamate</name>
        <dbReference type="ChEBI" id="CHEBI:29985"/>
    </ligand>
</feature>
<dbReference type="NCBIfam" id="NF003764">
    <property type="entry name" value="PRK05355.1"/>
    <property type="match status" value="1"/>
</dbReference>
<reference evidence="14 15" key="1">
    <citation type="submission" date="2023-04" db="EMBL/GenBank/DDBJ databases">
        <title>Luteimonas sp. M1R5S59.</title>
        <authorList>
            <person name="Sun J.-Q."/>
        </authorList>
    </citation>
    <scope>NUCLEOTIDE SEQUENCE [LARGE SCALE GENOMIC DNA]</scope>
    <source>
        <strain evidence="14 15">M1R5S59</strain>
    </source>
</reference>
<feature type="binding site" evidence="11">
    <location>
        <position position="102"/>
    </location>
    <ligand>
        <name>pyridoxal 5'-phosphate</name>
        <dbReference type="ChEBI" id="CHEBI:597326"/>
    </ligand>
</feature>
<keyword evidence="4 11" id="KW-0028">Amino-acid biosynthesis</keyword>
<proteinExistence type="inferred from homology"/>
<comment type="cofactor">
    <cofactor evidence="11">
        <name>pyridoxal 5'-phosphate</name>
        <dbReference type="ChEBI" id="CHEBI:597326"/>
    </cofactor>
    <text evidence="11">Binds 1 pyridoxal phosphate per subunit.</text>
</comment>
<dbReference type="Gene3D" id="3.90.1150.10">
    <property type="entry name" value="Aspartate Aminotransferase, domain 1"/>
    <property type="match status" value="1"/>
</dbReference>